<dbReference type="Proteomes" id="UP000019149">
    <property type="component" value="Unassembled WGS sequence"/>
</dbReference>
<name>W6UVZ4_ECHGR</name>
<organism evidence="1 2">
    <name type="scientific">Echinococcus granulosus</name>
    <name type="common">Hydatid tapeworm</name>
    <dbReference type="NCBI Taxonomy" id="6210"/>
    <lineage>
        <taxon>Eukaryota</taxon>
        <taxon>Metazoa</taxon>
        <taxon>Spiralia</taxon>
        <taxon>Lophotrochozoa</taxon>
        <taxon>Platyhelminthes</taxon>
        <taxon>Cestoda</taxon>
        <taxon>Eucestoda</taxon>
        <taxon>Cyclophyllidea</taxon>
        <taxon>Taeniidae</taxon>
        <taxon>Echinococcus</taxon>
        <taxon>Echinococcus granulosus group</taxon>
    </lineage>
</organism>
<dbReference type="CTD" id="36343230"/>
<dbReference type="RefSeq" id="XP_024348835.1">
    <property type="nucleotide sequence ID" value="XM_024496764.1"/>
</dbReference>
<sequence length="157" mass="18758">MTQFCSAITIFSDFPGQKHTEINQNCWEKTNLKNLNYVIKISFFFPRSEARIEGQQFFLNLSDWWVKWNVKLIILRSLFCIPSNSQKSNYWTKDNYRRNAVYHTFRCFSNCGIRLYEPKKPTYPMTFGSVFHFRPRSRHFGLQVSILLVCGEFMPVK</sequence>
<reference evidence="1 2" key="1">
    <citation type="journal article" date="2013" name="Nat. Genet.">
        <title>The genome of the hydatid tapeworm Echinococcus granulosus.</title>
        <authorList>
            <person name="Zheng H."/>
            <person name="Zhang W."/>
            <person name="Zhang L."/>
            <person name="Zhang Z."/>
            <person name="Li J."/>
            <person name="Lu G."/>
            <person name="Zhu Y."/>
            <person name="Wang Y."/>
            <person name="Huang Y."/>
            <person name="Liu J."/>
            <person name="Kang H."/>
            <person name="Chen J."/>
            <person name="Wang L."/>
            <person name="Chen A."/>
            <person name="Yu S."/>
            <person name="Gao Z."/>
            <person name="Jin L."/>
            <person name="Gu W."/>
            <person name="Wang Z."/>
            <person name="Zhao L."/>
            <person name="Shi B."/>
            <person name="Wen H."/>
            <person name="Lin R."/>
            <person name="Jones M.K."/>
            <person name="Brejova B."/>
            <person name="Vinar T."/>
            <person name="Zhao G."/>
            <person name="McManus D.P."/>
            <person name="Chen Z."/>
            <person name="Zhou Y."/>
            <person name="Wang S."/>
        </authorList>
    </citation>
    <scope>NUCLEOTIDE SEQUENCE [LARGE SCALE GENOMIC DNA]</scope>
</reference>
<keyword evidence="2" id="KW-1185">Reference proteome</keyword>
<protein>
    <submittedName>
        <fullName evidence="1">Uncharacterized protein</fullName>
    </submittedName>
</protein>
<dbReference type="AlphaFoldDB" id="W6UVZ4"/>
<dbReference type="GeneID" id="36343230"/>
<evidence type="ECO:0000313" key="2">
    <source>
        <dbReference type="Proteomes" id="UP000019149"/>
    </source>
</evidence>
<dbReference type="KEGG" id="egl:EGR_07515"/>
<dbReference type="EMBL" id="APAU02000079">
    <property type="protein sequence ID" value="EUB57639.1"/>
    <property type="molecule type" value="Genomic_DNA"/>
</dbReference>
<gene>
    <name evidence="1" type="ORF">EGR_07515</name>
</gene>
<comment type="caution">
    <text evidence="1">The sequence shown here is derived from an EMBL/GenBank/DDBJ whole genome shotgun (WGS) entry which is preliminary data.</text>
</comment>
<proteinExistence type="predicted"/>
<accession>W6UVZ4</accession>
<evidence type="ECO:0000313" key="1">
    <source>
        <dbReference type="EMBL" id="EUB57639.1"/>
    </source>
</evidence>